<sequence>MVKFSSGTWTVGPHISVNWATEVVKSEAFEDRIRCVVSMKPINHRGDTLNTPTITIECSSPIPDTFFLEACHWKSQQLTSTGPNYENPTSITSLSNYLLTQLGWRSVGYVKYDTNLDHPNLNLADPDKGKKWMTMQFQLSVGEKIHGLGERSGSFIKNGQTVDMWNEDSGTSSELTYKNVPFYISSGGYGIFVTCPGITRVHVSGPFERLSVHVIHGPTPAAIIERYTMITGRPALPPAWTFNLWLSTSFTTNYDEGTVTKFLKGMEDRDISVGVFHFDCFRMKGFHWCDYEFDTDFFPDAKGQLARLKEKGYKICVWINPYIAQESKIFDEGVKKGYFIKKQDGNVWQDGCWQAGMAWADFGERIPTGNTVYFDGSNPEKMHNYYAFLYNKVTFDVIEKYNRKRQAVVFAHSATAGSQRFPVHWGGDLMSTFEAMAETLRGGMSLGLCAFGYWAHDIGICVAFPGFLDESGEADVVLRKSIDLKLTLMPYLFVTAIKTHQTGVPMMRPMFVEFLEDPMAWNVDTQYMLGFNLMVAPIFNAEGSVQFYVPEDRKVRTEPKYFTETRDFMSLPGSLLLKPGGAVVMVKPNRSSGGRKLAVYDYASDFIVLVNPPSKERMEIEVELPNCEGDIAALLRVEGSSRTGVTVSVIKGTVRGPWRVRIVNEIGMEFDAAVTTDDTVHVPVDRYFFFFTIWL</sequence>
<dbReference type="GO" id="GO:0005975">
    <property type="term" value="P:carbohydrate metabolic process"/>
    <property type="evidence" value="ECO:0007669"/>
    <property type="project" value="InterPro"/>
</dbReference>
<evidence type="ECO:0000256" key="2">
    <source>
        <dbReference type="RuleBase" id="RU361185"/>
    </source>
</evidence>
<evidence type="ECO:0000313" key="7">
    <source>
        <dbReference type="Proteomes" id="UP000812287"/>
    </source>
</evidence>
<dbReference type="Pfam" id="PF21365">
    <property type="entry name" value="Glyco_hydro_31_3rd"/>
    <property type="match status" value="1"/>
</dbReference>
<dbReference type="GO" id="GO:0030246">
    <property type="term" value="F:carbohydrate binding"/>
    <property type="evidence" value="ECO:0007669"/>
    <property type="project" value="InterPro"/>
</dbReference>
<dbReference type="SUPFAM" id="SSF51011">
    <property type="entry name" value="Glycosyl hydrolase domain"/>
    <property type="match status" value="1"/>
</dbReference>
<dbReference type="Gene3D" id="2.60.40.1180">
    <property type="entry name" value="Golgi alpha-mannosidase II"/>
    <property type="match status" value="1"/>
</dbReference>
<protein>
    <recommendedName>
        <fullName evidence="8">Glycoside hydrolase family 31 N-terminal domain-containing protein</fullName>
    </recommendedName>
</protein>
<feature type="domain" description="Glycosyl hydrolase family 31 C-terminal" evidence="5">
    <location>
        <begin position="503"/>
        <end position="553"/>
    </location>
</feature>
<comment type="caution">
    <text evidence="6">The sequence shown here is derived from an EMBL/GenBank/DDBJ whole genome shotgun (WGS) entry which is preliminary data.</text>
</comment>
<evidence type="ECO:0000259" key="4">
    <source>
        <dbReference type="Pfam" id="PF13802"/>
    </source>
</evidence>
<dbReference type="InterPro" id="IPR017853">
    <property type="entry name" value="GH"/>
</dbReference>
<dbReference type="PANTHER" id="PTHR22762:SF144">
    <property type="entry name" value="ALPHA-XYLOSIDASE"/>
    <property type="match status" value="1"/>
</dbReference>
<organism evidence="6 7">
    <name type="scientific">Guyanagaster necrorhizus</name>
    <dbReference type="NCBI Taxonomy" id="856835"/>
    <lineage>
        <taxon>Eukaryota</taxon>
        <taxon>Fungi</taxon>
        <taxon>Dikarya</taxon>
        <taxon>Basidiomycota</taxon>
        <taxon>Agaricomycotina</taxon>
        <taxon>Agaricomycetes</taxon>
        <taxon>Agaricomycetidae</taxon>
        <taxon>Agaricales</taxon>
        <taxon>Marasmiineae</taxon>
        <taxon>Physalacriaceae</taxon>
        <taxon>Guyanagaster</taxon>
    </lineage>
</organism>
<reference evidence="6" key="1">
    <citation type="submission" date="2020-11" db="EMBL/GenBank/DDBJ databases">
        <title>Adaptations for nitrogen fixation in a non-lichenized fungal sporocarp promotes dispersal by wood-feeding termites.</title>
        <authorList>
            <consortium name="DOE Joint Genome Institute"/>
            <person name="Koch R.A."/>
            <person name="Yoon G."/>
            <person name="Arayal U."/>
            <person name="Lail K."/>
            <person name="Amirebrahimi M."/>
            <person name="Labutti K."/>
            <person name="Lipzen A."/>
            <person name="Riley R."/>
            <person name="Barry K."/>
            <person name="Henrissat B."/>
            <person name="Grigoriev I.V."/>
            <person name="Herr J.R."/>
            <person name="Aime M.C."/>
        </authorList>
    </citation>
    <scope>NUCLEOTIDE SEQUENCE</scope>
    <source>
        <strain evidence="6">MCA 3950</strain>
    </source>
</reference>
<dbReference type="InterPro" id="IPR025887">
    <property type="entry name" value="Glyco_hydro_31_N_dom"/>
</dbReference>
<dbReference type="Proteomes" id="UP000812287">
    <property type="component" value="Unassembled WGS sequence"/>
</dbReference>
<evidence type="ECO:0008006" key="8">
    <source>
        <dbReference type="Google" id="ProtNLM"/>
    </source>
</evidence>
<evidence type="ECO:0000256" key="1">
    <source>
        <dbReference type="ARBA" id="ARBA00007806"/>
    </source>
</evidence>
<keyword evidence="2" id="KW-0378">Hydrolase</keyword>
<proteinExistence type="inferred from homology"/>
<dbReference type="Gene3D" id="3.20.20.80">
    <property type="entry name" value="Glycosidases"/>
    <property type="match status" value="2"/>
</dbReference>
<feature type="domain" description="Glycoside hydrolase family 31 TIM barrel" evidence="3">
    <location>
        <begin position="234"/>
        <end position="459"/>
    </location>
</feature>
<dbReference type="CDD" id="cd14752">
    <property type="entry name" value="GH31_N"/>
    <property type="match status" value="1"/>
</dbReference>
<dbReference type="InterPro" id="IPR000322">
    <property type="entry name" value="Glyco_hydro_31_TIM"/>
</dbReference>
<dbReference type="Pfam" id="PF01055">
    <property type="entry name" value="Glyco_hydro_31_2nd"/>
    <property type="match status" value="1"/>
</dbReference>
<dbReference type="SUPFAM" id="SSF51445">
    <property type="entry name" value="(Trans)glycosidases"/>
    <property type="match status" value="1"/>
</dbReference>
<dbReference type="OrthoDB" id="1334205at2759"/>
<dbReference type="SUPFAM" id="SSF74650">
    <property type="entry name" value="Galactose mutarotase-like"/>
    <property type="match status" value="1"/>
</dbReference>
<evidence type="ECO:0000259" key="3">
    <source>
        <dbReference type="Pfam" id="PF01055"/>
    </source>
</evidence>
<gene>
    <name evidence="6" type="ORF">BT62DRAFT_1059769</name>
</gene>
<dbReference type="GeneID" id="66100891"/>
<dbReference type="InterPro" id="IPR011013">
    <property type="entry name" value="Gal_mutarotase_sf_dom"/>
</dbReference>
<dbReference type="AlphaFoldDB" id="A0A9P8AUJ0"/>
<dbReference type="GO" id="GO:0004553">
    <property type="term" value="F:hydrolase activity, hydrolyzing O-glycosyl compounds"/>
    <property type="evidence" value="ECO:0007669"/>
    <property type="project" value="InterPro"/>
</dbReference>
<name>A0A9P8AUJ0_9AGAR</name>
<feature type="domain" description="Glycoside hydrolase family 31 N-terminal" evidence="4">
    <location>
        <begin position="127"/>
        <end position="196"/>
    </location>
</feature>
<dbReference type="PANTHER" id="PTHR22762">
    <property type="entry name" value="ALPHA-GLUCOSIDASE"/>
    <property type="match status" value="1"/>
</dbReference>
<dbReference type="InterPro" id="IPR048395">
    <property type="entry name" value="Glyco_hydro_31_C"/>
</dbReference>
<keyword evidence="7" id="KW-1185">Reference proteome</keyword>
<evidence type="ECO:0000259" key="5">
    <source>
        <dbReference type="Pfam" id="PF21365"/>
    </source>
</evidence>
<keyword evidence="2" id="KW-0326">Glycosidase</keyword>
<dbReference type="RefSeq" id="XP_043041795.1">
    <property type="nucleotide sequence ID" value="XM_043178599.1"/>
</dbReference>
<dbReference type="EMBL" id="MU250530">
    <property type="protein sequence ID" value="KAG7448295.1"/>
    <property type="molecule type" value="Genomic_DNA"/>
</dbReference>
<accession>A0A9P8AUJ0</accession>
<comment type="similarity">
    <text evidence="1 2">Belongs to the glycosyl hydrolase 31 family.</text>
</comment>
<dbReference type="Gene3D" id="2.60.40.1760">
    <property type="entry name" value="glycosyl hydrolase (family 31)"/>
    <property type="match status" value="2"/>
</dbReference>
<dbReference type="Pfam" id="PF13802">
    <property type="entry name" value="Gal_mutarotas_2"/>
    <property type="match status" value="1"/>
</dbReference>
<dbReference type="InterPro" id="IPR013780">
    <property type="entry name" value="Glyco_hydro_b"/>
</dbReference>
<evidence type="ECO:0000313" key="6">
    <source>
        <dbReference type="EMBL" id="KAG7448295.1"/>
    </source>
</evidence>